<reference evidence="3 4" key="1">
    <citation type="journal article" date="2018" name="Sci. Rep.">
        <title>Genomic signatures of local adaptation to the degree of environmental predictability in rotifers.</title>
        <authorList>
            <person name="Franch-Gras L."/>
            <person name="Hahn C."/>
            <person name="Garcia-Roger E.M."/>
            <person name="Carmona M.J."/>
            <person name="Serra M."/>
            <person name="Gomez A."/>
        </authorList>
    </citation>
    <scope>NUCLEOTIDE SEQUENCE [LARGE SCALE GENOMIC DNA]</scope>
    <source>
        <strain evidence="3">HYR1</strain>
    </source>
</reference>
<evidence type="ECO:0000259" key="2">
    <source>
        <dbReference type="Pfam" id="PF19737"/>
    </source>
</evidence>
<sequence>MRRFLSNLYKKRSFYIIMMGFYMFQWNLYIYHIKLDDSPLSVSLNEYEKSIHLDHFNFVSFLTELFSPELTDIISNYSTKYPSINVTSSTIFHLNNILAKNNVYLLDVGVLIQLKKELGNSLETDTLVLADFLKYSEQSLVSYGINLQDTINFLEDLKSAENLNCQIMPVFSEFFAQKILASIYVKCALLTLHVVVIYQRGNFLWMPKDEFEVDGLLKFFGDKPRAFNKFESMEIIDREFQTAKIPKNIDKFLFDYKHSEFVECSLTKPFKNYSNDRGSKYQFDRNKEISISQKLVYVKSVLESFLKDYSISGFILNGWLNDCEINPSMKQVDLVLNGFDFDPQMLKHLSHDKKLPFSQINFDNQTLNIEMSKLGDISLSLSFSYEYNKTHRWLHRNVGTHIIKKFVRNFEPICSAELMSAKILIPCDPVKYLNHQKVNTTKSFIKKLVEN</sequence>
<evidence type="ECO:0000313" key="3">
    <source>
        <dbReference type="EMBL" id="RMZ95989.1"/>
    </source>
</evidence>
<evidence type="ECO:0000313" key="4">
    <source>
        <dbReference type="Proteomes" id="UP000276133"/>
    </source>
</evidence>
<dbReference type="Pfam" id="PF19737">
    <property type="entry name" value="FKTN_N"/>
    <property type="match status" value="1"/>
</dbReference>
<dbReference type="AlphaFoldDB" id="A0A3M7PAI3"/>
<gene>
    <name evidence="3" type="ORF">BpHYR1_013738</name>
</gene>
<comment type="caution">
    <text evidence="3">The sequence shown here is derived from an EMBL/GenBank/DDBJ whole genome shotgun (WGS) entry which is preliminary data.</text>
</comment>
<proteinExistence type="predicted"/>
<dbReference type="EMBL" id="REGN01012316">
    <property type="protein sequence ID" value="RMZ95989.1"/>
    <property type="molecule type" value="Genomic_DNA"/>
</dbReference>
<organism evidence="3 4">
    <name type="scientific">Brachionus plicatilis</name>
    <name type="common">Marine rotifer</name>
    <name type="synonym">Brachionus muelleri</name>
    <dbReference type="NCBI Taxonomy" id="10195"/>
    <lineage>
        <taxon>Eukaryota</taxon>
        <taxon>Metazoa</taxon>
        <taxon>Spiralia</taxon>
        <taxon>Gnathifera</taxon>
        <taxon>Rotifera</taxon>
        <taxon>Eurotatoria</taxon>
        <taxon>Monogononta</taxon>
        <taxon>Pseudotrocha</taxon>
        <taxon>Ploima</taxon>
        <taxon>Brachionidae</taxon>
        <taxon>Brachionus</taxon>
    </lineage>
</organism>
<feature type="domain" description="Ribitol-5-phosphate transferase FKTN N-terminal" evidence="2">
    <location>
        <begin position="185"/>
        <end position="268"/>
    </location>
</feature>
<dbReference type="STRING" id="10195.A0A3M7PAI3"/>
<protein>
    <submittedName>
        <fullName evidence="3">Fukutin isoform X2</fullName>
    </submittedName>
</protein>
<name>A0A3M7PAI3_BRAPC</name>
<feature type="transmembrane region" description="Helical" evidence="1">
    <location>
        <begin position="12"/>
        <end position="31"/>
    </location>
</feature>
<keyword evidence="1" id="KW-0812">Transmembrane</keyword>
<dbReference type="OrthoDB" id="444255at2759"/>
<evidence type="ECO:0000256" key="1">
    <source>
        <dbReference type="SAM" id="Phobius"/>
    </source>
</evidence>
<dbReference type="Proteomes" id="UP000276133">
    <property type="component" value="Unassembled WGS sequence"/>
</dbReference>
<keyword evidence="1" id="KW-1133">Transmembrane helix</keyword>
<keyword evidence="1" id="KW-0472">Membrane</keyword>
<accession>A0A3M7PAI3</accession>
<keyword evidence="4" id="KW-1185">Reference proteome</keyword>
<dbReference type="InterPro" id="IPR045587">
    <property type="entry name" value="FKTN_N"/>
</dbReference>